<name>A0AAV9NA47_9EURO</name>
<reference evidence="7 8" key="1">
    <citation type="submission" date="2023-08" db="EMBL/GenBank/DDBJ databases">
        <title>Black Yeasts Isolated from many extreme environments.</title>
        <authorList>
            <person name="Coleine C."/>
            <person name="Stajich J.E."/>
            <person name="Selbmann L."/>
        </authorList>
    </citation>
    <scope>NUCLEOTIDE SEQUENCE [LARGE SCALE GENOMIC DNA]</scope>
    <source>
        <strain evidence="7 8">CCFEE 5792</strain>
    </source>
</reference>
<dbReference type="PANTHER" id="PTHR28304">
    <property type="entry name" value="PEROXISOMAL MEMBRANE PROTEIN PEX29"/>
    <property type="match status" value="1"/>
</dbReference>
<evidence type="ECO:0000313" key="7">
    <source>
        <dbReference type="EMBL" id="KAK5053108.1"/>
    </source>
</evidence>
<dbReference type="GO" id="GO:0007031">
    <property type="term" value="P:peroxisome organization"/>
    <property type="evidence" value="ECO:0007669"/>
    <property type="project" value="TreeGrafter"/>
</dbReference>
<organism evidence="7 8">
    <name type="scientific">Exophiala bonariae</name>
    <dbReference type="NCBI Taxonomy" id="1690606"/>
    <lineage>
        <taxon>Eukaryota</taxon>
        <taxon>Fungi</taxon>
        <taxon>Dikarya</taxon>
        <taxon>Ascomycota</taxon>
        <taxon>Pezizomycotina</taxon>
        <taxon>Eurotiomycetes</taxon>
        <taxon>Chaetothyriomycetidae</taxon>
        <taxon>Chaetothyriales</taxon>
        <taxon>Herpotrichiellaceae</taxon>
        <taxon>Exophiala</taxon>
    </lineage>
</organism>
<keyword evidence="8" id="KW-1185">Reference proteome</keyword>
<feature type="compositionally biased region" description="Low complexity" evidence="5">
    <location>
        <begin position="497"/>
        <end position="513"/>
    </location>
</feature>
<dbReference type="Pfam" id="PF06398">
    <property type="entry name" value="Pex24p"/>
    <property type="match status" value="1"/>
</dbReference>
<dbReference type="PANTHER" id="PTHR28304:SF2">
    <property type="entry name" value="PEROXISOMAL MEMBRANE PROTEIN PEX29"/>
    <property type="match status" value="1"/>
</dbReference>
<keyword evidence="3" id="KW-1133">Transmembrane helix</keyword>
<feature type="compositionally biased region" description="Basic residues" evidence="5">
    <location>
        <begin position="514"/>
        <end position="525"/>
    </location>
</feature>
<dbReference type="AlphaFoldDB" id="A0AAV9NA47"/>
<comment type="caution">
    <text evidence="7">The sequence shown here is derived from an EMBL/GenBank/DDBJ whole genome shotgun (WGS) entry which is preliminary data.</text>
</comment>
<dbReference type="RefSeq" id="XP_064706550.1">
    <property type="nucleotide sequence ID" value="XM_064845696.1"/>
</dbReference>
<evidence type="ECO:0000313" key="8">
    <source>
        <dbReference type="Proteomes" id="UP001358417"/>
    </source>
</evidence>
<evidence type="ECO:0000256" key="1">
    <source>
        <dbReference type="ARBA" id="ARBA00004141"/>
    </source>
</evidence>
<dbReference type="InterPro" id="IPR010482">
    <property type="entry name" value="TECPR1-like_DysF"/>
</dbReference>
<feature type="region of interest" description="Disordered" evidence="5">
    <location>
        <begin position="390"/>
        <end position="430"/>
    </location>
</feature>
<dbReference type="InterPro" id="IPR052816">
    <property type="entry name" value="Peroxisomal_Membrane_PEX28-32"/>
</dbReference>
<dbReference type="Proteomes" id="UP001358417">
    <property type="component" value="Unassembled WGS sequence"/>
</dbReference>
<evidence type="ECO:0000256" key="3">
    <source>
        <dbReference type="ARBA" id="ARBA00022989"/>
    </source>
</evidence>
<accession>A0AAV9NA47</accession>
<feature type="region of interest" description="Disordered" evidence="5">
    <location>
        <begin position="484"/>
        <end position="525"/>
    </location>
</feature>
<dbReference type="EMBL" id="JAVRRD010000012">
    <property type="protein sequence ID" value="KAK5053108.1"/>
    <property type="molecule type" value="Genomic_DNA"/>
</dbReference>
<comment type="subcellular location">
    <subcellularLocation>
        <location evidence="1">Membrane</location>
        <topology evidence="1">Multi-pass membrane protein</topology>
    </subcellularLocation>
</comment>
<sequence>MDEYTAEVFANRDEPVPLIAVSQSDIDTSSSEPEPTSRRSRLKRSLSPSRLKTKGQEFAAAQLDKSQLSPGTKGSLQDRLFSKVLQQVIPSSEDVDDDLVDTPVDRRSSKYVSRPAFSLPLMTNNFRRFNARIGIVFVFQNRLIRLFTWKTPSHTLSFLATYTFVCLDPHLLIVVPLAVALLFIMVPAFTSRHPPPPPATTISSTTPYYHQNYAGPALAPARTIKPASETSKDFFRNMRDLQNCMADFSNLHDVLVSTIAPATNFSDETFSSQLFLYLTILTTLSFISAHLLPWRLILLLAGWTTTVSSHPTAQQWLARMQKRAERQASLALNDPTLKHQRFIHGIPLPATPAVMQSTLQSLSAITLSSTPETQEVEVFELQHRPLTSVSSSANAPATEWQPHLFTPSPYDPLSPSRIAGDRPRGTRFFEDVAPPEGWEWASKKWELDLEAGEWVNERLVVGVEYDVLRHDNDDDTVFDETNEEAITFDNPTTIPESPTSHHQRTSTSTSTSQHSKHPSTHRRRGSVNLDFGGWVWDLPPVPGSGLNRDDDLWLAYGDYDIPRAAAEERSKAEKKKREKEQREKEKKRGAKVSLGSVRDWEEATRLENKGRTGEWRRRRWVRLVKRRVVGHGAAAVGSGVGSGL</sequence>
<evidence type="ECO:0000256" key="4">
    <source>
        <dbReference type="ARBA" id="ARBA00023136"/>
    </source>
</evidence>
<feature type="domain" description="TECPR1-like DysF" evidence="6">
    <location>
        <begin position="117"/>
        <end position="622"/>
    </location>
</feature>
<evidence type="ECO:0000256" key="5">
    <source>
        <dbReference type="SAM" id="MobiDB-lite"/>
    </source>
</evidence>
<proteinExistence type="predicted"/>
<evidence type="ECO:0000256" key="2">
    <source>
        <dbReference type="ARBA" id="ARBA00022692"/>
    </source>
</evidence>
<feature type="region of interest" description="Disordered" evidence="5">
    <location>
        <begin position="1"/>
        <end position="54"/>
    </location>
</feature>
<feature type="region of interest" description="Disordered" evidence="5">
    <location>
        <begin position="566"/>
        <end position="592"/>
    </location>
</feature>
<keyword evidence="2" id="KW-0812">Transmembrane</keyword>
<dbReference type="GeneID" id="89970294"/>
<keyword evidence="4" id="KW-0472">Membrane</keyword>
<gene>
    <name evidence="7" type="ORF">LTR84_002082</name>
</gene>
<evidence type="ECO:0000259" key="6">
    <source>
        <dbReference type="Pfam" id="PF06398"/>
    </source>
</evidence>
<feature type="compositionally biased region" description="Basic and acidic residues" evidence="5">
    <location>
        <begin position="419"/>
        <end position="430"/>
    </location>
</feature>
<dbReference type="GO" id="GO:0005778">
    <property type="term" value="C:peroxisomal membrane"/>
    <property type="evidence" value="ECO:0007669"/>
    <property type="project" value="UniProtKB-ARBA"/>
</dbReference>
<protein>
    <recommendedName>
        <fullName evidence="6">TECPR1-like DysF domain-containing protein</fullName>
    </recommendedName>
</protein>